<dbReference type="NCBIfam" id="TIGR00836">
    <property type="entry name" value="amt"/>
    <property type="match status" value="1"/>
</dbReference>
<protein>
    <recommendedName>
        <fullName evidence="8">Ammonium transporter</fullName>
    </recommendedName>
</protein>
<keyword evidence="5 8" id="KW-1133">Transmembrane helix</keyword>
<comment type="subcellular location">
    <subcellularLocation>
        <location evidence="8">Cell membrane</location>
        <topology evidence="8">Multi-pass membrane protein</topology>
    </subcellularLocation>
    <subcellularLocation>
        <location evidence="1">Membrane</location>
        <topology evidence="1">Multi-pass membrane protein</topology>
    </subcellularLocation>
</comment>
<feature type="transmembrane region" description="Helical" evidence="8">
    <location>
        <begin position="50"/>
        <end position="69"/>
    </location>
</feature>
<evidence type="ECO:0000256" key="5">
    <source>
        <dbReference type="ARBA" id="ARBA00022989"/>
    </source>
</evidence>
<dbReference type="EMBL" id="BMXS01000003">
    <property type="protein sequence ID" value="GGX84635.1"/>
    <property type="molecule type" value="Genomic_DNA"/>
</dbReference>
<name>A0ABQ2YHL2_9GAMM</name>
<accession>A0ABQ2YHL2</accession>
<evidence type="ECO:0000313" key="10">
    <source>
        <dbReference type="EMBL" id="GGX84635.1"/>
    </source>
</evidence>
<evidence type="ECO:0000256" key="7">
    <source>
        <dbReference type="ARBA" id="ARBA00023177"/>
    </source>
</evidence>
<dbReference type="NCBIfam" id="TIGR03644">
    <property type="entry name" value="marine_trans_1"/>
    <property type="match status" value="1"/>
</dbReference>
<dbReference type="PROSITE" id="PS01219">
    <property type="entry name" value="AMMONIUM_TRANSP"/>
    <property type="match status" value="1"/>
</dbReference>
<evidence type="ECO:0000259" key="9">
    <source>
        <dbReference type="Pfam" id="PF00909"/>
    </source>
</evidence>
<dbReference type="PANTHER" id="PTHR11730:SF62">
    <property type="entry name" value="AMMONIUM TRANSPORTER SLL1017-RELATED"/>
    <property type="match status" value="1"/>
</dbReference>
<feature type="transmembrane region" description="Helical" evidence="8">
    <location>
        <begin position="134"/>
        <end position="151"/>
    </location>
</feature>
<dbReference type="PANTHER" id="PTHR11730">
    <property type="entry name" value="AMMONIUM TRANSPORTER"/>
    <property type="match status" value="1"/>
</dbReference>
<feature type="transmembrane region" description="Helical" evidence="8">
    <location>
        <begin position="275"/>
        <end position="293"/>
    </location>
</feature>
<dbReference type="SUPFAM" id="SSF111352">
    <property type="entry name" value="Ammonium transporter"/>
    <property type="match status" value="1"/>
</dbReference>
<evidence type="ECO:0000256" key="1">
    <source>
        <dbReference type="ARBA" id="ARBA00004141"/>
    </source>
</evidence>
<keyword evidence="11" id="KW-1185">Reference proteome</keyword>
<evidence type="ECO:0000256" key="8">
    <source>
        <dbReference type="RuleBase" id="RU362002"/>
    </source>
</evidence>
<dbReference type="Proteomes" id="UP000653056">
    <property type="component" value="Unassembled WGS sequence"/>
</dbReference>
<comment type="similarity">
    <text evidence="2 8">Belongs to the ammonia transporter channel (TC 1.A.11.2) family.</text>
</comment>
<keyword evidence="4 8" id="KW-0812">Transmembrane</keyword>
<feature type="domain" description="Ammonium transporter AmtB-like" evidence="9">
    <location>
        <begin position="16"/>
        <end position="408"/>
    </location>
</feature>
<feature type="transmembrane region" description="Helical" evidence="8">
    <location>
        <begin position="204"/>
        <end position="229"/>
    </location>
</feature>
<evidence type="ECO:0000313" key="11">
    <source>
        <dbReference type="Proteomes" id="UP000653056"/>
    </source>
</evidence>
<evidence type="ECO:0000256" key="4">
    <source>
        <dbReference type="ARBA" id="ARBA00022692"/>
    </source>
</evidence>
<feature type="transmembrane region" description="Helical" evidence="8">
    <location>
        <begin position="299"/>
        <end position="321"/>
    </location>
</feature>
<feature type="transmembrane region" description="Helical" evidence="8">
    <location>
        <begin position="249"/>
        <end position="268"/>
    </location>
</feature>
<evidence type="ECO:0000256" key="6">
    <source>
        <dbReference type="ARBA" id="ARBA00023136"/>
    </source>
</evidence>
<keyword evidence="7 8" id="KW-0924">Ammonia transport</keyword>
<proteinExistence type="inferred from homology"/>
<dbReference type="RefSeq" id="WP_189466781.1">
    <property type="nucleotide sequence ID" value="NZ_BMXS01000003.1"/>
</dbReference>
<gene>
    <name evidence="10" type="primary">amtB</name>
    <name evidence="10" type="ORF">GCM10007160_09870</name>
</gene>
<feature type="transmembrane region" description="Helical" evidence="8">
    <location>
        <begin position="333"/>
        <end position="350"/>
    </location>
</feature>
<evidence type="ECO:0000256" key="3">
    <source>
        <dbReference type="ARBA" id="ARBA00022448"/>
    </source>
</evidence>
<dbReference type="InterPro" id="IPR018047">
    <property type="entry name" value="Ammonium_transpt_CS"/>
</dbReference>
<dbReference type="InterPro" id="IPR001905">
    <property type="entry name" value="Ammonium_transpt"/>
</dbReference>
<keyword evidence="3 8" id="KW-0813">Transport</keyword>
<comment type="caution">
    <text evidence="10">The sequence shown here is derived from an EMBL/GenBank/DDBJ whole genome shotgun (WGS) entry which is preliminary data.</text>
</comment>
<feature type="transmembrane region" description="Helical" evidence="8">
    <location>
        <begin position="14"/>
        <end position="38"/>
    </location>
</feature>
<dbReference type="Gene3D" id="1.10.3430.10">
    <property type="entry name" value="Ammonium transporter AmtB like domains"/>
    <property type="match status" value="1"/>
</dbReference>
<keyword evidence="6 8" id="KW-0472">Membrane</keyword>
<evidence type="ECO:0000256" key="2">
    <source>
        <dbReference type="ARBA" id="ARBA00005887"/>
    </source>
</evidence>
<sequence>MTELSELTYALDTFYFLVCGVLVMWMAAGFAMLEAGLVRSKNTAEILTKNVALFAVACTMYLLIGYYIMYSSTSGGFLPSLGVLIGVENSLDAITAGGADAPYYSMRSDYFFQVVFVATAMSIVSGAVAERMKLWAFLAFAVIMTGFIYPVEGYWTWGGGWLSEVGYSDYAGSGIVHLAGAAAALAGVLVLGPRAGKYGKDGSIYAIPGANMPLATLGAFILWMGWFGFNGGSELKMSDAASANNVAQVFVNTNAAAAAGVIAALVLAKLWFRKADLTMALNGALAGLVAITADPLSPPALGAAIIGAIGGAIVVASIVTLDKLKVDDPVGAISVHGVAGIWGVLAVPMSNADASFGAQIIGIIGIFGWVFIASLVVWLILKAIMGIRVSEEEEYEGVDLTECGLEAYPEFNGAKK</sequence>
<organism evidence="10 11">
    <name type="scientific">Litchfieldella qijiaojingensis</name>
    <dbReference type="NCBI Taxonomy" id="980347"/>
    <lineage>
        <taxon>Bacteria</taxon>
        <taxon>Pseudomonadati</taxon>
        <taxon>Pseudomonadota</taxon>
        <taxon>Gammaproteobacteria</taxon>
        <taxon>Oceanospirillales</taxon>
        <taxon>Halomonadaceae</taxon>
        <taxon>Litchfieldella</taxon>
    </lineage>
</organism>
<dbReference type="InterPro" id="IPR024041">
    <property type="entry name" value="NH4_transpt_AmtB-like_dom"/>
</dbReference>
<feature type="transmembrane region" description="Helical" evidence="8">
    <location>
        <begin position="356"/>
        <end position="381"/>
    </location>
</feature>
<feature type="transmembrane region" description="Helical" evidence="8">
    <location>
        <begin position="171"/>
        <end position="192"/>
    </location>
</feature>
<dbReference type="Pfam" id="PF00909">
    <property type="entry name" value="Ammonium_transp"/>
    <property type="match status" value="1"/>
</dbReference>
<dbReference type="InterPro" id="IPR029020">
    <property type="entry name" value="Ammonium/urea_transptr"/>
</dbReference>
<feature type="transmembrane region" description="Helical" evidence="8">
    <location>
        <begin position="110"/>
        <end position="129"/>
    </location>
</feature>
<dbReference type="InterPro" id="IPR019879">
    <property type="entry name" value="Ammonium_transptr_marine"/>
</dbReference>
<reference evidence="11" key="1">
    <citation type="journal article" date="2019" name="Int. J. Syst. Evol. Microbiol.">
        <title>The Global Catalogue of Microorganisms (GCM) 10K type strain sequencing project: providing services to taxonomists for standard genome sequencing and annotation.</title>
        <authorList>
            <consortium name="The Broad Institute Genomics Platform"/>
            <consortium name="The Broad Institute Genome Sequencing Center for Infectious Disease"/>
            <person name="Wu L."/>
            <person name="Ma J."/>
        </authorList>
    </citation>
    <scope>NUCLEOTIDE SEQUENCE [LARGE SCALE GENOMIC DNA]</scope>
    <source>
        <strain evidence="11">KCTC 22228</strain>
    </source>
</reference>